<evidence type="ECO:0000256" key="4">
    <source>
        <dbReference type="ARBA" id="ARBA00022840"/>
    </source>
</evidence>
<evidence type="ECO:0000256" key="5">
    <source>
        <dbReference type="ARBA" id="ARBA00023315"/>
    </source>
</evidence>
<sequence>MDARYPVPGMRDRKRAGLSRVCKPIGVTVKVRDLVESINPAFNKAIIRVNIFRQHRQTIQYIQPKDHEKLAQAELLVIDEAAAIPLPTVKALLGPYLVFLCSTVNGYEGTGRSLSLKLIQQLREQGNKLSTNSSSDGGAVSGRTFRELELAEPIRYKAGDPIEAWLNELLCLDAANHIPSVDGRLVFVVDCLADRLEVEREADVSSVKGKIEKSQGSDAFPCAQQLLIHQGKVLKDETTMADNKVSEGGFLVVMLTKAKAAPAGPPASSSGGVQAPVAATLAAPAPSPAPATPAAPAP</sequence>
<keyword evidence="8" id="KW-1185">Reference proteome</keyword>
<dbReference type="InterPro" id="IPR032672">
    <property type="entry name" value="TmcA/NAT10/Kre33"/>
</dbReference>
<dbReference type="Pfam" id="PF00240">
    <property type="entry name" value="ubiquitin"/>
    <property type="match status" value="1"/>
</dbReference>
<dbReference type="PROSITE" id="PS50053">
    <property type="entry name" value="UBIQUITIN_2"/>
    <property type="match status" value="1"/>
</dbReference>
<dbReference type="Gene3D" id="3.40.50.300">
    <property type="entry name" value="P-loop containing nucleotide triphosphate hydrolases"/>
    <property type="match status" value="1"/>
</dbReference>
<organism evidence="7 8">
    <name type="scientific">Ceratodon purpureus</name>
    <name type="common">Fire moss</name>
    <name type="synonym">Dicranum purpureum</name>
    <dbReference type="NCBI Taxonomy" id="3225"/>
    <lineage>
        <taxon>Eukaryota</taxon>
        <taxon>Viridiplantae</taxon>
        <taxon>Streptophyta</taxon>
        <taxon>Embryophyta</taxon>
        <taxon>Bryophyta</taxon>
        <taxon>Bryophytina</taxon>
        <taxon>Bryopsida</taxon>
        <taxon>Dicranidae</taxon>
        <taxon>Pseudoditrichales</taxon>
        <taxon>Ditrichaceae</taxon>
        <taxon>Ceratodon</taxon>
    </lineage>
</organism>
<dbReference type="SUPFAM" id="SSF54236">
    <property type="entry name" value="Ubiquitin-like"/>
    <property type="match status" value="1"/>
</dbReference>
<dbReference type="Gene3D" id="3.10.20.90">
    <property type="entry name" value="Phosphatidylinositol 3-kinase Catalytic Subunit, Chain A, domain 1"/>
    <property type="match status" value="1"/>
</dbReference>
<protein>
    <recommendedName>
        <fullName evidence="6">Ubiquitin-like domain-containing protein</fullName>
    </recommendedName>
</protein>
<evidence type="ECO:0000256" key="3">
    <source>
        <dbReference type="ARBA" id="ARBA00022741"/>
    </source>
</evidence>
<reference evidence="7" key="1">
    <citation type="submission" date="2020-06" db="EMBL/GenBank/DDBJ databases">
        <title>WGS assembly of Ceratodon purpureus strain R40.</title>
        <authorList>
            <person name="Carey S.B."/>
            <person name="Jenkins J."/>
            <person name="Shu S."/>
            <person name="Lovell J.T."/>
            <person name="Sreedasyam A."/>
            <person name="Maumus F."/>
            <person name="Tiley G.P."/>
            <person name="Fernandez-Pozo N."/>
            <person name="Barry K."/>
            <person name="Chen C."/>
            <person name="Wang M."/>
            <person name="Lipzen A."/>
            <person name="Daum C."/>
            <person name="Saski C.A."/>
            <person name="Payton A.C."/>
            <person name="Mcbreen J.C."/>
            <person name="Conrad R.E."/>
            <person name="Kollar L.M."/>
            <person name="Olsson S."/>
            <person name="Huttunen S."/>
            <person name="Landis J.B."/>
            <person name="Wickett N.J."/>
            <person name="Johnson M.G."/>
            <person name="Rensing S.A."/>
            <person name="Grimwood J."/>
            <person name="Schmutz J."/>
            <person name="Mcdaniel S.F."/>
        </authorList>
    </citation>
    <scope>NUCLEOTIDE SEQUENCE</scope>
    <source>
        <strain evidence="7">R40</strain>
    </source>
</reference>
<dbReference type="GO" id="GO:0005730">
    <property type="term" value="C:nucleolus"/>
    <property type="evidence" value="ECO:0007669"/>
    <property type="project" value="TreeGrafter"/>
</dbReference>
<comment type="caution">
    <text evidence="7">The sequence shown here is derived from an EMBL/GenBank/DDBJ whole genome shotgun (WGS) entry which is preliminary data.</text>
</comment>
<dbReference type="GO" id="GO:1904812">
    <property type="term" value="P:rRNA acetylation involved in maturation of SSU-rRNA"/>
    <property type="evidence" value="ECO:0007669"/>
    <property type="project" value="TreeGrafter"/>
</dbReference>
<dbReference type="EMBL" id="CM026426">
    <property type="protein sequence ID" value="KAG0574038.1"/>
    <property type="molecule type" value="Genomic_DNA"/>
</dbReference>
<keyword evidence="5" id="KW-0012">Acyltransferase</keyword>
<proteinExistence type="predicted"/>
<dbReference type="InterPro" id="IPR027417">
    <property type="entry name" value="P-loop_NTPase"/>
</dbReference>
<keyword evidence="3" id="KW-0547">Nucleotide-binding</keyword>
<comment type="subcellular location">
    <subcellularLocation>
        <location evidence="1">Nucleus</location>
    </subcellularLocation>
</comment>
<evidence type="ECO:0000259" key="6">
    <source>
        <dbReference type="PROSITE" id="PS50053"/>
    </source>
</evidence>
<feature type="domain" description="Ubiquitin-like" evidence="6">
    <location>
        <begin position="196"/>
        <end position="260"/>
    </location>
</feature>
<keyword evidence="4" id="KW-0067">ATP-binding</keyword>
<evidence type="ECO:0000313" key="7">
    <source>
        <dbReference type="EMBL" id="KAG0574038.1"/>
    </source>
</evidence>
<dbReference type="CDD" id="cd01805">
    <property type="entry name" value="Ubl_Rad23"/>
    <property type="match status" value="1"/>
</dbReference>
<evidence type="ECO:0000256" key="1">
    <source>
        <dbReference type="ARBA" id="ARBA00004123"/>
    </source>
</evidence>
<dbReference type="InterPro" id="IPR029071">
    <property type="entry name" value="Ubiquitin-like_domsf"/>
</dbReference>
<accession>A0A8T0HU80</accession>
<gene>
    <name evidence="7" type="ORF">KC19_VG229700</name>
</gene>
<dbReference type="GO" id="GO:1990883">
    <property type="term" value="F:18S rRNA cytidine N-acetyltransferase activity"/>
    <property type="evidence" value="ECO:0007669"/>
    <property type="project" value="TreeGrafter"/>
</dbReference>
<name>A0A8T0HU80_CERPU</name>
<dbReference type="InterPro" id="IPR000626">
    <property type="entry name" value="Ubiquitin-like_dom"/>
</dbReference>
<dbReference type="Proteomes" id="UP000822688">
    <property type="component" value="Chromosome V"/>
</dbReference>
<dbReference type="GO" id="GO:0005524">
    <property type="term" value="F:ATP binding"/>
    <property type="evidence" value="ECO:0007669"/>
    <property type="project" value="UniProtKB-KW"/>
</dbReference>
<evidence type="ECO:0000256" key="2">
    <source>
        <dbReference type="ARBA" id="ARBA00022679"/>
    </source>
</evidence>
<dbReference type="AlphaFoldDB" id="A0A8T0HU80"/>
<dbReference type="PANTHER" id="PTHR10925:SF5">
    <property type="entry name" value="RNA CYTIDINE ACETYLTRANSFERASE"/>
    <property type="match status" value="1"/>
</dbReference>
<dbReference type="Pfam" id="PF05127">
    <property type="entry name" value="NAT10_TcmA_helicase"/>
    <property type="match status" value="1"/>
</dbReference>
<dbReference type="GO" id="GO:0030686">
    <property type="term" value="C:90S preribosome"/>
    <property type="evidence" value="ECO:0007669"/>
    <property type="project" value="TreeGrafter"/>
</dbReference>
<dbReference type="InterPro" id="IPR007807">
    <property type="entry name" value="TcmA/NAT10_helicase"/>
</dbReference>
<dbReference type="GO" id="GO:0000049">
    <property type="term" value="F:tRNA binding"/>
    <property type="evidence" value="ECO:0007669"/>
    <property type="project" value="TreeGrafter"/>
</dbReference>
<evidence type="ECO:0000313" key="8">
    <source>
        <dbReference type="Proteomes" id="UP000822688"/>
    </source>
</evidence>
<dbReference type="SMART" id="SM00213">
    <property type="entry name" value="UBQ"/>
    <property type="match status" value="1"/>
</dbReference>
<keyword evidence="2" id="KW-0808">Transferase</keyword>
<dbReference type="PANTHER" id="PTHR10925">
    <property type="entry name" value="N-ACETYLTRANSFERASE 10"/>
    <property type="match status" value="1"/>
</dbReference>